<reference evidence="1 2" key="1">
    <citation type="submission" date="2022-05" db="EMBL/GenBank/DDBJ databases">
        <title>Genome Sequencing of Bee-Associated Microbes.</title>
        <authorList>
            <person name="Dunlap C."/>
        </authorList>
    </citation>
    <scope>NUCLEOTIDE SEQUENCE [LARGE SCALE GENOMIC DNA]</scope>
    <source>
        <strain evidence="1 2">NRRL BD-083</strain>
    </source>
</reference>
<organism evidence="1 2">
    <name type="scientific">Lysinibacillus xylanilyticus</name>
    <dbReference type="NCBI Taxonomy" id="582475"/>
    <lineage>
        <taxon>Bacteria</taxon>
        <taxon>Bacillati</taxon>
        <taxon>Bacillota</taxon>
        <taxon>Bacilli</taxon>
        <taxon>Bacillales</taxon>
        <taxon>Bacillaceae</taxon>
        <taxon>Lysinibacillus</taxon>
    </lineage>
</organism>
<dbReference type="RefSeq" id="WP_268639813.1">
    <property type="nucleotide sequence ID" value="NZ_JAMDLZ010000061.1"/>
</dbReference>
<dbReference type="Proteomes" id="UP001527052">
    <property type="component" value="Unassembled WGS sequence"/>
</dbReference>
<protein>
    <submittedName>
        <fullName evidence="1">Uncharacterized protein</fullName>
    </submittedName>
</protein>
<comment type="caution">
    <text evidence="1">The sequence shown here is derived from an EMBL/GenBank/DDBJ whole genome shotgun (WGS) entry which is preliminary data.</text>
</comment>
<accession>A0ABT4EW77</accession>
<gene>
    <name evidence="1" type="ORF">M5W82_23965</name>
</gene>
<dbReference type="EMBL" id="JAMDLZ010000061">
    <property type="protein sequence ID" value="MCY9549932.1"/>
    <property type="molecule type" value="Genomic_DNA"/>
</dbReference>
<name>A0ABT4EW77_9BACI</name>
<proteinExistence type="predicted"/>
<evidence type="ECO:0000313" key="2">
    <source>
        <dbReference type="Proteomes" id="UP001527052"/>
    </source>
</evidence>
<keyword evidence="2" id="KW-1185">Reference proteome</keyword>
<sequence length="189" mass="21598">MKLDKSKPLLLVLFSILICGLYYGTVNAKTNDTTPSFEEEIIKGKQLTPLESQLMSFMTGLMVTEPKQAVELWIFGVNNRSGAVQYAMLSPSLRKQSRSKFEQTHWITGQSSPSVSNFRFTKVEKLSESKMRYTVKYDSRASYGDFGGGQKIIIVEKNLEPFKEYWFISSITTKYNQWEAFTPAETVLK</sequence>
<evidence type="ECO:0000313" key="1">
    <source>
        <dbReference type="EMBL" id="MCY9549932.1"/>
    </source>
</evidence>